<keyword evidence="2 5" id="KW-0812">Transmembrane</keyword>
<name>A0AB34FHD6_9HYPO</name>
<accession>A0AB34FHD6</accession>
<feature type="transmembrane region" description="Helical" evidence="5">
    <location>
        <begin position="40"/>
        <end position="62"/>
    </location>
</feature>
<keyword evidence="5 6" id="KW-0489">Methyltransferase</keyword>
<keyword evidence="5" id="KW-0256">Endoplasmic reticulum</keyword>
<evidence type="ECO:0000313" key="7">
    <source>
        <dbReference type="Proteomes" id="UP001163105"/>
    </source>
</evidence>
<dbReference type="GO" id="GO:0005789">
    <property type="term" value="C:endoplasmic reticulum membrane"/>
    <property type="evidence" value="ECO:0007669"/>
    <property type="project" value="UniProtKB-SubCell"/>
</dbReference>
<gene>
    <name evidence="6" type="ORF">O9K51_08994</name>
</gene>
<keyword evidence="5" id="KW-0949">S-adenosyl-L-methionine</keyword>
<feature type="transmembrane region" description="Helical" evidence="5">
    <location>
        <begin position="93"/>
        <end position="112"/>
    </location>
</feature>
<feature type="transmembrane region" description="Helical" evidence="5">
    <location>
        <begin position="143"/>
        <end position="159"/>
    </location>
</feature>
<dbReference type="GO" id="GO:0032259">
    <property type="term" value="P:methylation"/>
    <property type="evidence" value="ECO:0007669"/>
    <property type="project" value="UniProtKB-KW"/>
</dbReference>
<reference evidence="6" key="1">
    <citation type="submission" date="2023-01" db="EMBL/GenBank/DDBJ databases">
        <title>The growth and conidiation of Purpureocillium lavendulum are regulated by nitrogen source and histone H3K14 acetylation.</title>
        <authorList>
            <person name="Tang P."/>
            <person name="Han J."/>
            <person name="Zhang C."/>
            <person name="Tang P."/>
            <person name="Qi F."/>
            <person name="Zhang K."/>
            <person name="Liang L."/>
        </authorList>
    </citation>
    <scope>NUCLEOTIDE SEQUENCE</scope>
    <source>
        <strain evidence="6">YMF1.00683</strain>
    </source>
</reference>
<evidence type="ECO:0000256" key="5">
    <source>
        <dbReference type="RuleBase" id="RU362022"/>
    </source>
</evidence>
<dbReference type="EMBL" id="JAQHRD010000008">
    <property type="protein sequence ID" value="KAJ6438402.1"/>
    <property type="molecule type" value="Genomic_DNA"/>
</dbReference>
<dbReference type="Gene3D" id="1.20.120.1630">
    <property type="match status" value="1"/>
</dbReference>
<keyword evidence="3 5" id="KW-1133">Transmembrane helix</keyword>
<evidence type="ECO:0000256" key="2">
    <source>
        <dbReference type="ARBA" id="ARBA00022692"/>
    </source>
</evidence>
<dbReference type="GO" id="GO:0004671">
    <property type="term" value="F:protein C-terminal S-isoprenylcysteine carboxyl O-methyltransferase activity"/>
    <property type="evidence" value="ECO:0007669"/>
    <property type="project" value="UniProtKB-EC"/>
</dbReference>
<dbReference type="Pfam" id="PF04140">
    <property type="entry name" value="ICMT"/>
    <property type="match status" value="1"/>
</dbReference>
<feature type="transmembrane region" description="Helical" evidence="5">
    <location>
        <begin position="179"/>
        <end position="198"/>
    </location>
</feature>
<dbReference type="PANTHER" id="PTHR12714:SF9">
    <property type="entry name" value="PROTEIN-S-ISOPRENYLCYSTEINE O-METHYLTRANSFERASE"/>
    <property type="match status" value="1"/>
</dbReference>
<evidence type="ECO:0000313" key="6">
    <source>
        <dbReference type="EMBL" id="KAJ6438402.1"/>
    </source>
</evidence>
<protein>
    <recommendedName>
        <fullName evidence="5">Protein-S-isoprenylcysteine O-methyltransferase</fullName>
        <ecNumber evidence="5">2.1.1.100</ecNumber>
    </recommendedName>
</protein>
<comment type="caution">
    <text evidence="6">The sequence shown here is derived from an EMBL/GenBank/DDBJ whole genome shotgun (WGS) entry which is preliminary data.</text>
</comment>
<proteinExistence type="inferred from homology"/>
<comment type="similarity">
    <text evidence="5">Belongs to the class VI-like SAM-binding methyltransferase superfamily. Isoprenylcysteine carboxyl methyltransferase family.</text>
</comment>
<keyword evidence="5 6" id="KW-0808">Transferase</keyword>
<dbReference type="EC" id="2.1.1.100" evidence="5"/>
<evidence type="ECO:0000256" key="4">
    <source>
        <dbReference type="ARBA" id="ARBA00023136"/>
    </source>
</evidence>
<dbReference type="Proteomes" id="UP001163105">
    <property type="component" value="Unassembled WGS sequence"/>
</dbReference>
<comment type="subcellular location">
    <subcellularLocation>
        <location evidence="5">Endoplasmic reticulum membrane</location>
        <topology evidence="5">Multi-pass membrane protein</topology>
    </subcellularLocation>
    <subcellularLocation>
        <location evidence="1">Membrane</location>
        <topology evidence="1">Multi-pass membrane protein</topology>
    </subcellularLocation>
</comment>
<dbReference type="InterPro" id="IPR007269">
    <property type="entry name" value="ICMT_MeTrfase"/>
</dbReference>
<evidence type="ECO:0000256" key="1">
    <source>
        <dbReference type="ARBA" id="ARBA00004141"/>
    </source>
</evidence>
<comment type="catalytic activity">
    <reaction evidence="5">
        <text>[protein]-C-terminal S-[(2E,6E)-farnesyl]-L-cysteine + S-adenosyl-L-methionine = [protein]-C-terminal S-[(2E,6E)-farnesyl]-L-cysteine methyl ester + S-adenosyl-L-homocysteine</text>
        <dbReference type="Rhea" id="RHEA:21672"/>
        <dbReference type="Rhea" id="RHEA-COMP:12125"/>
        <dbReference type="Rhea" id="RHEA-COMP:12126"/>
        <dbReference type="ChEBI" id="CHEBI:57856"/>
        <dbReference type="ChEBI" id="CHEBI:59789"/>
        <dbReference type="ChEBI" id="CHEBI:90510"/>
        <dbReference type="ChEBI" id="CHEBI:90511"/>
        <dbReference type="EC" id="2.1.1.100"/>
    </reaction>
</comment>
<evidence type="ECO:0000256" key="3">
    <source>
        <dbReference type="ARBA" id="ARBA00022989"/>
    </source>
</evidence>
<feature type="transmembrane region" description="Helical" evidence="5">
    <location>
        <begin position="6"/>
        <end position="28"/>
    </location>
</feature>
<keyword evidence="4 5" id="KW-0472">Membrane</keyword>
<dbReference type="PANTHER" id="PTHR12714">
    <property type="entry name" value="PROTEIN-S ISOPRENYLCYSTEINE O-METHYLTRANSFERASE"/>
    <property type="match status" value="1"/>
</dbReference>
<organism evidence="6 7">
    <name type="scientific">Purpureocillium lavendulum</name>
    <dbReference type="NCBI Taxonomy" id="1247861"/>
    <lineage>
        <taxon>Eukaryota</taxon>
        <taxon>Fungi</taxon>
        <taxon>Dikarya</taxon>
        <taxon>Ascomycota</taxon>
        <taxon>Pezizomycotina</taxon>
        <taxon>Sordariomycetes</taxon>
        <taxon>Hypocreomycetidae</taxon>
        <taxon>Hypocreales</taxon>
        <taxon>Ophiocordycipitaceae</taxon>
        <taxon>Purpureocillium</taxon>
    </lineage>
</organism>
<sequence>MLSLSTTALAVAMLVSSCLILVCGTPPNPTPQRQWRRDRVWALMNSTLGKLATVIILGMPFYHTGLALCFPDMSVLCPRAETLNYQLFTWNRYTLTSLLIITCIGAPVRLTAYRGLGQRFTFSLAPPDKLITSGIYRYIQHPSYTGGMIMLLGALMTFFRWDAAPACWVPSTARTILDGWGAVVSIAVFVLASWICVLRVRDEEPMLRETFGQQWIEWHQSTRRFIPGVV</sequence>
<dbReference type="AlphaFoldDB" id="A0AB34FHD6"/>
<keyword evidence="7" id="KW-1185">Reference proteome</keyword>